<feature type="domain" description="CBS" evidence="2">
    <location>
        <begin position="120"/>
        <end position="191"/>
    </location>
</feature>
<evidence type="ECO:0000259" key="2">
    <source>
        <dbReference type="PROSITE" id="PS51371"/>
    </source>
</evidence>
<name>A0AB74U812_9GAMM</name>
<dbReference type="InterPro" id="IPR046342">
    <property type="entry name" value="CBS_dom_sf"/>
</dbReference>
<reference evidence="3" key="1">
    <citation type="submission" date="2024-06" db="EMBL/GenBank/DDBJ databases">
        <title>Complete genome of Salinicola endophyticus HNIBRBA4755.</title>
        <authorList>
            <person name="Shin S.Y."/>
            <person name="Kang H."/>
            <person name="Song J."/>
        </authorList>
    </citation>
    <scope>NUCLEOTIDE SEQUENCE</scope>
    <source>
        <strain evidence="3">HNIBRBA4755</strain>
    </source>
</reference>
<sequence>MDKTPHPSKVHFTALPLASLDGVSGIVQPEAPTHSVTLESPAVLLVTDFSVSRPHTLPTSSSVDQALETMKQAGVRLLMLINPEGRFTGVVNARELIGGRRVTLAMQQHQIGRDEVTAEMIQTPRSELHALSYSRVSHASVGDLVETLKSSGDQHVLVTEPDSQGGERIRGMISASDISRALSVDLNHPPEARTFASICKVIRGYDL</sequence>
<proteinExistence type="predicted"/>
<keyword evidence="1" id="KW-0129">CBS domain</keyword>
<organism evidence="3">
    <name type="scientific">Salinicola endophyticus</name>
    <dbReference type="NCBI Taxonomy" id="1949083"/>
    <lineage>
        <taxon>Bacteria</taxon>
        <taxon>Pseudomonadati</taxon>
        <taxon>Pseudomonadota</taxon>
        <taxon>Gammaproteobacteria</taxon>
        <taxon>Oceanospirillales</taxon>
        <taxon>Halomonadaceae</taxon>
        <taxon>Salinicola</taxon>
    </lineage>
</organism>
<dbReference type="InterPro" id="IPR000644">
    <property type="entry name" value="CBS_dom"/>
</dbReference>
<evidence type="ECO:0000313" key="3">
    <source>
        <dbReference type="EMBL" id="XCJ77895.1"/>
    </source>
</evidence>
<dbReference type="RefSeq" id="WP_353978931.1">
    <property type="nucleotide sequence ID" value="NZ_CP159578.1"/>
</dbReference>
<dbReference type="Pfam" id="PF00571">
    <property type="entry name" value="CBS"/>
    <property type="match status" value="1"/>
</dbReference>
<dbReference type="Gene3D" id="3.10.580.10">
    <property type="entry name" value="CBS-domain"/>
    <property type="match status" value="1"/>
</dbReference>
<feature type="domain" description="CBS" evidence="2">
    <location>
        <begin position="50"/>
        <end position="111"/>
    </location>
</feature>
<dbReference type="SUPFAM" id="SSF54631">
    <property type="entry name" value="CBS-domain pair"/>
    <property type="match status" value="1"/>
</dbReference>
<gene>
    <name evidence="3" type="ORF">ABV408_10560</name>
</gene>
<dbReference type="AlphaFoldDB" id="A0AB74U812"/>
<accession>A0AB74U812</accession>
<protein>
    <submittedName>
        <fullName evidence="3">CBS domain-containing protein</fullName>
    </submittedName>
</protein>
<dbReference type="EMBL" id="CP159578">
    <property type="protein sequence ID" value="XCJ77895.1"/>
    <property type="molecule type" value="Genomic_DNA"/>
</dbReference>
<dbReference type="PROSITE" id="PS51371">
    <property type="entry name" value="CBS"/>
    <property type="match status" value="2"/>
</dbReference>
<evidence type="ECO:0000256" key="1">
    <source>
        <dbReference type="PROSITE-ProRule" id="PRU00703"/>
    </source>
</evidence>